<evidence type="ECO:0000313" key="3">
    <source>
        <dbReference type="Proteomes" id="UP000620124"/>
    </source>
</evidence>
<evidence type="ECO:0000313" key="2">
    <source>
        <dbReference type="EMBL" id="KAF7368616.1"/>
    </source>
</evidence>
<feature type="region of interest" description="Disordered" evidence="1">
    <location>
        <begin position="1"/>
        <end position="28"/>
    </location>
</feature>
<organism evidence="2 3">
    <name type="scientific">Mycena venus</name>
    <dbReference type="NCBI Taxonomy" id="2733690"/>
    <lineage>
        <taxon>Eukaryota</taxon>
        <taxon>Fungi</taxon>
        <taxon>Dikarya</taxon>
        <taxon>Basidiomycota</taxon>
        <taxon>Agaricomycotina</taxon>
        <taxon>Agaricomycetes</taxon>
        <taxon>Agaricomycetidae</taxon>
        <taxon>Agaricales</taxon>
        <taxon>Marasmiineae</taxon>
        <taxon>Mycenaceae</taxon>
        <taxon>Mycena</taxon>
    </lineage>
</organism>
<accession>A0A8H6Z2D3</accession>
<reference evidence="2" key="1">
    <citation type="submission" date="2020-05" db="EMBL/GenBank/DDBJ databases">
        <title>Mycena genomes resolve the evolution of fungal bioluminescence.</title>
        <authorList>
            <person name="Tsai I.J."/>
        </authorList>
    </citation>
    <scope>NUCLEOTIDE SEQUENCE</scope>
    <source>
        <strain evidence="2">CCC161011</strain>
    </source>
</reference>
<keyword evidence="3" id="KW-1185">Reference proteome</keyword>
<proteinExistence type="predicted"/>
<protein>
    <submittedName>
        <fullName evidence="2">Uncharacterized protein</fullName>
    </submittedName>
</protein>
<gene>
    <name evidence="2" type="ORF">MVEN_00185500</name>
</gene>
<dbReference type="Proteomes" id="UP000620124">
    <property type="component" value="Unassembled WGS sequence"/>
</dbReference>
<name>A0A8H6Z2D3_9AGAR</name>
<sequence length="311" mass="33704">MRRPSLDGLARSQSRIARVPRDHPSRRRHSPLVVRAPVYIFFGYMRLRGGTRPSTDLSGIAIHLLALHVHEPRRTSVFIAMDTTALVIIVAGTSPSPPPFSPSAGRPAVPQARPLSGSRLSLGRPFQVISALIPKAFARRLPYFLSPISLSLSIALPHSRNPLLTLIMSHLRTTHPWSSRRFGLRCGGEWEADGCVIVCRRLVGVVTGASRGRACASWPMGRGADARCAADDCVIAVRRLGDVVTRASACLLGCGARGGRLLCARGRVPRVLWALLRRSHAGRWTIRAGINALDTILGPSALRGTRCHSIS</sequence>
<evidence type="ECO:0000256" key="1">
    <source>
        <dbReference type="SAM" id="MobiDB-lite"/>
    </source>
</evidence>
<dbReference type="EMBL" id="JACAZI010000002">
    <property type="protein sequence ID" value="KAF7368616.1"/>
    <property type="molecule type" value="Genomic_DNA"/>
</dbReference>
<comment type="caution">
    <text evidence="2">The sequence shown here is derived from an EMBL/GenBank/DDBJ whole genome shotgun (WGS) entry which is preliminary data.</text>
</comment>
<dbReference type="AlphaFoldDB" id="A0A8H6Z2D3"/>